<evidence type="ECO:0000256" key="1">
    <source>
        <dbReference type="SAM" id="Phobius"/>
    </source>
</evidence>
<keyword evidence="1" id="KW-1133">Transmembrane helix</keyword>
<proteinExistence type="predicted"/>
<feature type="transmembrane region" description="Helical" evidence="1">
    <location>
        <begin position="7"/>
        <end position="27"/>
    </location>
</feature>
<dbReference type="Proteomes" id="UP000244773">
    <property type="component" value="Segment"/>
</dbReference>
<dbReference type="GO" id="GO:0016740">
    <property type="term" value="F:transferase activity"/>
    <property type="evidence" value="ECO:0007669"/>
    <property type="project" value="UniProtKB-KW"/>
</dbReference>
<keyword evidence="1" id="KW-0472">Membrane</keyword>
<evidence type="ECO:0000313" key="3">
    <source>
        <dbReference type="Proteomes" id="UP000244773"/>
    </source>
</evidence>
<evidence type="ECO:0000313" key="2">
    <source>
        <dbReference type="EMBL" id="AUF82243.1"/>
    </source>
</evidence>
<sequence length="244" mass="26259">MRDNLPIALNGLAVGTAYAGLSACIFGEICPEAVAYIIASASAIYGVDRILDEKFTPSEADMVFMGTSACVALSVLGSHKETLTVLPLELAVLPLYKPFKKEFPLWKPAYVSTAWMLAVGLVPALLMHKLPDIFALTSLYMQTWAESNRMDCHDVEEDVKDEIFTLPTVIGSEEAALLSDTVSFAGGLIGFLASPSPGHIIIATSGLAPAIKRTTSSFKKPPKAMLRVYSGSYVVKNSTLIRRV</sequence>
<name>A0A2P0VMX7_9VIRU</name>
<accession>A0A2P0VMX7</accession>
<keyword evidence="1" id="KW-0812">Transmembrane</keyword>
<dbReference type="EMBL" id="KY322437">
    <property type="protein sequence ID" value="AUF82243.1"/>
    <property type="molecule type" value="Genomic_DNA"/>
</dbReference>
<reference evidence="2" key="1">
    <citation type="journal article" date="2018" name="Virology">
        <title>A giant virus infecting green algae encodes key fermentation genes.</title>
        <authorList>
            <person name="Schvarcz C.R."/>
            <person name="Steward G.F."/>
        </authorList>
    </citation>
    <scope>NUCLEOTIDE SEQUENCE [LARGE SCALE GENOMIC DNA]</scope>
</reference>
<dbReference type="PROSITE" id="PS51257">
    <property type="entry name" value="PROKAR_LIPOPROTEIN"/>
    <property type="match status" value="1"/>
</dbReference>
<organism evidence="2">
    <name type="scientific">Tetraselmis virus 1</name>
    <dbReference type="NCBI Taxonomy" id="2060617"/>
    <lineage>
        <taxon>Viruses</taxon>
        <taxon>Varidnaviria</taxon>
        <taxon>Bamfordvirae</taxon>
        <taxon>Nucleocytoviricota</taxon>
        <taxon>Megaviricetes</taxon>
        <taxon>Imitervirales</taxon>
        <taxon>Allomimiviridae</taxon>
        <taxon>Oceanusvirus</taxon>
        <taxon>Oceanusvirus kaneohense</taxon>
    </lineage>
</organism>
<protein>
    <submittedName>
        <fullName evidence="2">UbiA prenyltransferase family protein</fullName>
    </submittedName>
</protein>
<keyword evidence="3" id="KW-1185">Reference proteome</keyword>
<gene>
    <name evidence="2" type="ORF">TetV_151</name>
</gene>
<keyword evidence="2" id="KW-0808">Transferase</keyword>